<gene>
    <name evidence="4" type="ORF">FPL11_08870</name>
</gene>
<dbReference type="InterPro" id="IPR018392">
    <property type="entry name" value="LysM"/>
</dbReference>
<name>A0A557RF47_9GAMM</name>
<dbReference type="PANTHER" id="PTHR21666:SF263">
    <property type="entry name" value="MUREIN HYDROLASE ACTIVATOR NLPD"/>
    <property type="match status" value="1"/>
</dbReference>
<sequence>MLVLGGCSEFDYPADRTVRESAIPTGRAAPTGTADTYTVREGDTLYQIAFGAGLDFRDIAQWNDIEPPYVIYPGQSLRLRPPQGRQSQTAATPAPVQRPDPSTWQWPLEGEIVRDYNPGSPGKRGIGIAADPGSPVLAAAAGEVVYSGDGLPGYGNLVIIQHNARYLTAYGYNRALLVDEGATVAQGETIARVGASDARPGELHFELRQRGEPVDPGDYLP</sequence>
<proteinExistence type="inferred from homology"/>
<evidence type="ECO:0000256" key="2">
    <source>
        <dbReference type="SAM" id="MobiDB-lite"/>
    </source>
</evidence>
<comment type="caution">
    <text evidence="4">The sequence shown here is derived from an EMBL/GenBank/DDBJ whole genome shotgun (WGS) entry which is preliminary data.</text>
</comment>
<dbReference type="GO" id="GO:0009279">
    <property type="term" value="C:cell outer membrane"/>
    <property type="evidence" value="ECO:0007669"/>
    <property type="project" value="TreeGrafter"/>
</dbReference>
<dbReference type="PROSITE" id="PS51782">
    <property type="entry name" value="LYSM"/>
    <property type="match status" value="1"/>
</dbReference>
<dbReference type="InterPro" id="IPR036779">
    <property type="entry name" value="LysM_dom_sf"/>
</dbReference>
<feature type="region of interest" description="Disordered" evidence="2">
    <location>
        <begin position="78"/>
        <end position="103"/>
    </location>
</feature>
<dbReference type="AlphaFoldDB" id="A0A557RF47"/>
<reference evidence="4 5" key="1">
    <citation type="submission" date="2019-07" db="EMBL/GenBank/DDBJ databases">
        <title>Reclasification of Spiribacter aquaticus.</title>
        <authorList>
            <person name="Leon M.J."/>
            <person name="Sanchez-Porro C."/>
            <person name="Ventosa A."/>
        </authorList>
    </citation>
    <scope>NUCLEOTIDE SEQUENCE [LARGE SCALE GENOMIC DNA]</scope>
    <source>
        <strain evidence="4 5">SP30</strain>
    </source>
</reference>
<dbReference type="PANTHER" id="PTHR21666">
    <property type="entry name" value="PEPTIDASE-RELATED"/>
    <property type="match status" value="1"/>
</dbReference>
<dbReference type="SUPFAM" id="SSF51261">
    <property type="entry name" value="Duplicated hybrid motif"/>
    <property type="match status" value="1"/>
</dbReference>
<evidence type="ECO:0000313" key="4">
    <source>
        <dbReference type="EMBL" id="TVO63763.1"/>
    </source>
</evidence>
<dbReference type="InterPro" id="IPR011055">
    <property type="entry name" value="Dup_hybrid_motif"/>
</dbReference>
<evidence type="ECO:0000313" key="5">
    <source>
        <dbReference type="Proteomes" id="UP000316688"/>
    </source>
</evidence>
<dbReference type="GO" id="GO:0004222">
    <property type="term" value="F:metalloendopeptidase activity"/>
    <property type="evidence" value="ECO:0007669"/>
    <property type="project" value="TreeGrafter"/>
</dbReference>
<dbReference type="SMART" id="SM00257">
    <property type="entry name" value="LysM"/>
    <property type="match status" value="1"/>
</dbReference>
<keyword evidence="5" id="KW-1185">Reference proteome</keyword>
<dbReference type="Proteomes" id="UP000316688">
    <property type="component" value="Unassembled WGS sequence"/>
</dbReference>
<dbReference type="GO" id="GO:0032153">
    <property type="term" value="C:cell division site"/>
    <property type="evidence" value="ECO:0007669"/>
    <property type="project" value="TreeGrafter"/>
</dbReference>
<evidence type="ECO:0000259" key="3">
    <source>
        <dbReference type="PROSITE" id="PS51782"/>
    </source>
</evidence>
<dbReference type="CDD" id="cd12797">
    <property type="entry name" value="M23_peptidase"/>
    <property type="match status" value="1"/>
</dbReference>
<dbReference type="Pfam" id="PF01476">
    <property type="entry name" value="LysM"/>
    <property type="match status" value="1"/>
</dbReference>
<organism evidence="4 5">
    <name type="scientific">Spiribacter aquaticus</name>
    <dbReference type="NCBI Taxonomy" id="1935996"/>
    <lineage>
        <taxon>Bacteria</taxon>
        <taxon>Pseudomonadati</taxon>
        <taxon>Pseudomonadota</taxon>
        <taxon>Gammaproteobacteria</taxon>
        <taxon>Chromatiales</taxon>
        <taxon>Ectothiorhodospiraceae</taxon>
        <taxon>Spiribacter</taxon>
    </lineage>
</organism>
<dbReference type="Pfam" id="PF01551">
    <property type="entry name" value="Peptidase_M23"/>
    <property type="match status" value="1"/>
</dbReference>
<dbReference type="RefSeq" id="WP_144348296.1">
    <property type="nucleotide sequence ID" value="NZ_VMKP01000004.1"/>
</dbReference>
<dbReference type="CDD" id="cd00118">
    <property type="entry name" value="LysM"/>
    <property type="match status" value="1"/>
</dbReference>
<dbReference type="EMBL" id="VMKP01000004">
    <property type="protein sequence ID" value="TVO63763.1"/>
    <property type="molecule type" value="Genomic_DNA"/>
</dbReference>
<comment type="similarity">
    <text evidence="1">Belongs to the E.coli NlpD/Haemophilus LppB family.</text>
</comment>
<dbReference type="InterPro" id="IPR016047">
    <property type="entry name" value="M23ase_b-sheet_dom"/>
</dbReference>
<feature type="domain" description="LysM" evidence="3">
    <location>
        <begin position="35"/>
        <end position="79"/>
    </location>
</feature>
<dbReference type="Gene3D" id="3.10.350.10">
    <property type="entry name" value="LysM domain"/>
    <property type="match status" value="1"/>
</dbReference>
<dbReference type="InterPro" id="IPR050570">
    <property type="entry name" value="Cell_wall_metabolism_enzyme"/>
</dbReference>
<protein>
    <submittedName>
        <fullName evidence="4">Peptidoglycan DD-metalloendopeptidase family protein</fullName>
    </submittedName>
</protein>
<accession>A0A557RF47</accession>
<dbReference type="Gene3D" id="2.70.70.10">
    <property type="entry name" value="Glucose Permease (Domain IIA)"/>
    <property type="match status" value="1"/>
</dbReference>
<evidence type="ECO:0000256" key="1">
    <source>
        <dbReference type="ARBA" id="ARBA00038420"/>
    </source>
</evidence>